<comment type="subcellular location">
    <subcellularLocation>
        <location evidence="1">Nucleus</location>
    </subcellularLocation>
</comment>
<dbReference type="GO" id="GO:0005634">
    <property type="term" value="C:nucleus"/>
    <property type="evidence" value="ECO:0007669"/>
    <property type="project" value="UniProtKB-SubCell"/>
</dbReference>
<keyword evidence="4" id="KW-0067">ATP-binding</keyword>
<evidence type="ECO:0000256" key="1">
    <source>
        <dbReference type="ARBA" id="ARBA00004123"/>
    </source>
</evidence>
<keyword evidence="6" id="KW-0131">Cell cycle</keyword>
<evidence type="ECO:0000256" key="5">
    <source>
        <dbReference type="ARBA" id="ARBA00023242"/>
    </source>
</evidence>
<dbReference type="Proteomes" id="UP000828390">
    <property type="component" value="Unassembled WGS sequence"/>
</dbReference>
<evidence type="ECO:0000313" key="9">
    <source>
        <dbReference type="Proteomes" id="UP000828390"/>
    </source>
</evidence>
<feature type="compositionally biased region" description="Acidic residues" evidence="7">
    <location>
        <begin position="623"/>
        <end position="637"/>
    </location>
</feature>
<dbReference type="GO" id="GO:0033314">
    <property type="term" value="P:mitotic DNA replication checkpoint signaling"/>
    <property type="evidence" value="ECO:0007669"/>
    <property type="project" value="TreeGrafter"/>
</dbReference>
<keyword evidence="9" id="KW-1185">Reference proteome</keyword>
<dbReference type="GO" id="GO:0000077">
    <property type="term" value="P:DNA damage checkpoint signaling"/>
    <property type="evidence" value="ECO:0007669"/>
    <property type="project" value="TreeGrafter"/>
</dbReference>
<accession>A0A9D3Y8R5</accession>
<feature type="compositionally biased region" description="Low complexity" evidence="7">
    <location>
        <begin position="612"/>
        <end position="621"/>
    </location>
</feature>
<evidence type="ECO:0000313" key="8">
    <source>
        <dbReference type="EMBL" id="KAH3695968.1"/>
    </source>
</evidence>
<evidence type="ECO:0000256" key="2">
    <source>
        <dbReference type="ARBA" id="ARBA00022741"/>
    </source>
</evidence>
<protein>
    <submittedName>
        <fullName evidence="8">Uncharacterized protein</fullName>
    </submittedName>
</protein>
<gene>
    <name evidence="8" type="ORF">DPMN_083427</name>
</gene>
<keyword evidence="5" id="KW-0539">Nucleus</keyword>
<keyword evidence="3" id="KW-0227">DNA damage</keyword>
<dbReference type="GO" id="GO:0005524">
    <property type="term" value="F:ATP binding"/>
    <property type="evidence" value="ECO:0007669"/>
    <property type="project" value="UniProtKB-KW"/>
</dbReference>
<evidence type="ECO:0000256" key="3">
    <source>
        <dbReference type="ARBA" id="ARBA00022763"/>
    </source>
</evidence>
<comment type="caution">
    <text evidence="8">The sequence shown here is derived from an EMBL/GenBank/DDBJ whole genome shotgun (WGS) entry which is preliminary data.</text>
</comment>
<dbReference type="InterPro" id="IPR004582">
    <property type="entry name" value="Checkpoint_prot_Rad17_Rad24"/>
</dbReference>
<evidence type="ECO:0000256" key="7">
    <source>
        <dbReference type="SAM" id="MobiDB-lite"/>
    </source>
</evidence>
<proteinExistence type="predicted"/>
<name>A0A9D3Y8R5_DREPO</name>
<reference evidence="8" key="1">
    <citation type="journal article" date="2019" name="bioRxiv">
        <title>The Genome of the Zebra Mussel, Dreissena polymorpha: A Resource for Invasive Species Research.</title>
        <authorList>
            <person name="McCartney M.A."/>
            <person name="Auch B."/>
            <person name="Kono T."/>
            <person name="Mallez S."/>
            <person name="Zhang Y."/>
            <person name="Obille A."/>
            <person name="Becker A."/>
            <person name="Abrahante J.E."/>
            <person name="Garbe J."/>
            <person name="Badalamenti J.P."/>
            <person name="Herman A."/>
            <person name="Mangelson H."/>
            <person name="Liachko I."/>
            <person name="Sullivan S."/>
            <person name="Sone E.D."/>
            <person name="Koren S."/>
            <person name="Silverstein K.A.T."/>
            <person name="Beckman K.B."/>
            <person name="Gohl D.M."/>
        </authorList>
    </citation>
    <scope>NUCLEOTIDE SEQUENCE</scope>
    <source>
        <strain evidence="8">Duluth1</strain>
        <tissue evidence="8">Whole animal</tissue>
    </source>
</reference>
<evidence type="ECO:0000256" key="4">
    <source>
        <dbReference type="ARBA" id="ARBA00022840"/>
    </source>
</evidence>
<feature type="region of interest" description="Disordered" evidence="7">
    <location>
        <begin position="574"/>
        <end position="637"/>
    </location>
</feature>
<evidence type="ECO:0000256" key="6">
    <source>
        <dbReference type="ARBA" id="ARBA00023306"/>
    </source>
</evidence>
<dbReference type="PANTHER" id="PTHR12172:SF0">
    <property type="entry name" value="CELL CYCLE CHECKPOINT PROTEIN RAD17"/>
    <property type="match status" value="1"/>
</dbReference>
<dbReference type="AlphaFoldDB" id="A0A9D3Y8R5"/>
<keyword evidence="2" id="KW-0547">Nucleotide-binding</keyword>
<reference evidence="8" key="2">
    <citation type="submission" date="2020-11" db="EMBL/GenBank/DDBJ databases">
        <authorList>
            <person name="McCartney M.A."/>
            <person name="Auch B."/>
            <person name="Kono T."/>
            <person name="Mallez S."/>
            <person name="Becker A."/>
            <person name="Gohl D.M."/>
            <person name="Silverstein K.A.T."/>
            <person name="Koren S."/>
            <person name="Bechman K.B."/>
            <person name="Herman A."/>
            <person name="Abrahante J.E."/>
            <person name="Garbe J."/>
        </authorList>
    </citation>
    <scope>NUCLEOTIDE SEQUENCE</scope>
    <source>
        <strain evidence="8">Duluth1</strain>
        <tissue evidence="8">Whole animal</tissue>
    </source>
</reference>
<dbReference type="EMBL" id="JAIWYP010000016">
    <property type="protein sequence ID" value="KAH3695968.1"/>
    <property type="molecule type" value="Genomic_DNA"/>
</dbReference>
<organism evidence="8 9">
    <name type="scientific">Dreissena polymorpha</name>
    <name type="common">Zebra mussel</name>
    <name type="synonym">Mytilus polymorpha</name>
    <dbReference type="NCBI Taxonomy" id="45954"/>
    <lineage>
        <taxon>Eukaryota</taxon>
        <taxon>Metazoa</taxon>
        <taxon>Spiralia</taxon>
        <taxon>Lophotrochozoa</taxon>
        <taxon>Mollusca</taxon>
        <taxon>Bivalvia</taxon>
        <taxon>Autobranchia</taxon>
        <taxon>Heteroconchia</taxon>
        <taxon>Euheterodonta</taxon>
        <taxon>Imparidentia</taxon>
        <taxon>Neoheterodontei</taxon>
        <taxon>Myida</taxon>
        <taxon>Dreissenoidea</taxon>
        <taxon>Dreissenidae</taxon>
        <taxon>Dreissena</taxon>
    </lineage>
</organism>
<dbReference type="GO" id="GO:0003682">
    <property type="term" value="F:chromatin binding"/>
    <property type="evidence" value="ECO:0007669"/>
    <property type="project" value="TreeGrafter"/>
</dbReference>
<sequence>MFRCPCLVLPTDDDVDGLVLPTADDVDDDVIKNVITGQSTPHTTTVRPLTLCLHPKPVPGDSQTICDGTKIVWAPVGHVQSKTEYGTVSEGLPDQLGTCSRLQDSLRRCQNHMGTCRRHPDCLRLCKRVLRTGVAPAGDSQTVSDGDSLQDRRRTCRTLPDSLQWCQDRLGTCRRIPDCAPKSPRGTCKRLSDSLRRCQDRLGTCRRLPNGFRWSPRPYPDGLGTVADFLGVYCWCSAGLEDCLAPSNTVWKSPSGVQTVLALSQTVWESPVGVSETVWHRRRLYGSFLHMPRRSWCRRRLFGISCRCFTGLGDCLALSQTVWESPVGVNAVLAPSQTVCESPAGTLNATNAVLNSSVTNGPCFPSSSDHHSRLTTPSCDHCNGNLLLVQDKWSVGGRLASVNHTVNRLQSGFEVVEKCHLSGDYFSCYLHQNYTDFFSSVDDIVLASEYLSDSDFLTMDWASRSALQQYAASVATRGIIFCNSGRARHTDPGGGLGWKPLHKPQWYTTSKQAKQNCETARYLFRSYRSSPVVLQTELIPYISLINTTLHDTGQIAFMQEICRFSNQRKYEKLDEKDVDISDDDDTSDVTKSATNQIQGPSMLPTETDDVISSSQSNVKSSQAEEEEDFVIEDYDDD</sequence>
<dbReference type="PANTHER" id="PTHR12172">
    <property type="entry name" value="CELL CYCLE CHECKPOINT PROTEIN RAD17"/>
    <property type="match status" value="1"/>
</dbReference>
<dbReference type="GO" id="GO:0003689">
    <property type="term" value="F:DNA clamp loader activity"/>
    <property type="evidence" value="ECO:0007669"/>
    <property type="project" value="TreeGrafter"/>
</dbReference>
<dbReference type="GO" id="GO:0006281">
    <property type="term" value="P:DNA repair"/>
    <property type="evidence" value="ECO:0007669"/>
    <property type="project" value="InterPro"/>
</dbReference>